<dbReference type="OrthoDB" id="1055148at2759"/>
<dbReference type="InterPro" id="IPR001128">
    <property type="entry name" value="Cyt_P450"/>
</dbReference>
<comment type="caution">
    <text evidence="4">The sequence shown here is derived from an EMBL/GenBank/DDBJ whole genome shotgun (WGS) entry which is preliminary data.</text>
</comment>
<dbReference type="PANTHER" id="PTHR24300">
    <property type="entry name" value="CYTOCHROME P450 508A4-RELATED"/>
    <property type="match status" value="1"/>
</dbReference>
<organism evidence="4 5">
    <name type="scientific">Chiloscyllium punctatum</name>
    <name type="common">Brownbanded bambooshark</name>
    <name type="synonym">Hemiscyllium punctatum</name>
    <dbReference type="NCBI Taxonomy" id="137246"/>
    <lineage>
        <taxon>Eukaryota</taxon>
        <taxon>Metazoa</taxon>
        <taxon>Chordata</taxon>
        <taxon>Craniata</taxon>
        <taxon>Vertebrata</taxon>
        <taxon>Chondrichthyes</taxon>
        <taxon>Elasmobranchii</taxon>
        <taxon>Galeomorphii</taxon>
        <taxon>Galeoidea</taxon>
        <taxon>Orectolobiformes</taxon>
        <taxon>Hemiscylliidae</taxon>
        <taxon>Chiloscyllium</taxon>
    </lineage>
</organism>
<dbReference type="GO" id="GO:0005506">
    <property type="term" value="F:iron ion binding"/>
    <property type="evidence" value="ECO:0007669"/>
    <property type="project" value="InterPro"/>
</dbReference>
<reference evidence="4 5" key="1">
    <citation type="journal article" date="2018" name="Nat. Ecol. Evol.">
        <title>Shark genomes provide insights into elasmobranch evolution and the origin of vertebrates.</title>
        <authorList>
            <person name="Hara Y"/>
            <person name="Yamaguchi K"/>
            <person name="Onimaru K"/>
            <person name="Kadota M"/>
            <person name="Koyanagi M"/>
            <person name="Keeley SD"/>
            <person name="Tatsumi K"/>
            <person name="Tanaka K"/>
            <person name="Motone F"/>
            <person name="Kageyama Y"/>
            <person name="Nozu R"/>
            <person name="Adachi N"/>
            <person name="Nishimura O"/>
            <person name="Nakagawa R"/>
            <person name="Tanegashima C"/>
            <person name="Kiyatake I"/>
            <person name="Matsumoto R"/>
            <person name="Murakumo K"/>
            <person name="Nishida K"/>
            <person name="Terakita A"/>
            <person name="Kuratani S"/>
            <person name="Sato K"/>
            <person name="Hyodo S Kuraku.S."/>
        </authorList>
    </citation>
    <scope>NUCLEOTIDE SEQUENCE [LARGE SCALE GENOMIC DNA]</scope>
</reference>
<proteinExistence type="inferred from homology"/>
<dbReference type="PANTHER" id="PTHR24300:SF1">
    <property type="entry name" value="CYTOCHROME P450 2D6-RELATED"/>
    <property type="match status" value="1"/>
</dbReference>
<evidence type="ECO:0000256" key="2">
    <source>
        <dbReference type="ARBA" id="ARBA00022723"/>
    </source>
</evidence>
<gene>
    <name evidence="4" type="ORF">chiPu_0015360</name>
</gene>
<dbReference type="SUPFAM" id="SSF48264">
    <property type="entry name" value="Cytochrome P450"/>
    <property type="match status" value="1"/>
</dbReference>
<dbReference type="GO" id="GO:0016712">
    <property type="term" value="F:oxidoreductase activity, acting on paired donors, with incorporation or reduction of molecular oxygen, reduced flavin or flavoprotein as one donor, and incorporation of one atom of oxygen"/>
    <property type="evidence" value="ECO:0007669"/>
    <property type="project" value="TreeGrafter"/>
</dbReference>
<name>A0A401T2K3_CHIPU</name>
<comment type="similarity">
    <text evidence="1">Belongs to the cytochrome P450 family.</text>
</comment>
<dbReference type="EMBL" id="BEZZ01000898">
    <property type="protein sequence ID" value="GCC36860.1"/>
    <property type="molecule type" value="Genomic_DNA"/>
</dbReference>
<evidence type="ECO:0000313" key="4">
    <source>
        <dbReference type="EMBL" id="GCC36860.1"/>
    </source>
</evidence>
<dbReference type="GO" id="GO:0005737">
    <property type="term" value="C:cytoplasm"/>
    <property type="evidence" value="ECO:0007669"/>
    <property type="project" value="TreeGrafter"/>
</dbReference>
<dbReference type="Proteomes" id="UP000287033">
    <property type="component" value="Unassembled WGS sequence"/>
</dbReference>
<dbReference type="Pfam" id="PF00067">
    <property type="entry name" value="p450"/>
    <property type="match status" value="1"/>
</dbReference>
<keyword evidence="3" id="KW-0408">Iron</keyword>
<evidence type="ECO:0000313" key="5">
    <source>
        <dbReference type="Proteomes" id="UP000287033"/>
    </source>
</evidence>
<evidence type="ECO:0000256" key="1">
    <source>
        <dbReference type="ARBA" id="ARBA00010617"/>
    </source>
</evidence>
<keyword evidence="5" id="KW-1185">Reference proteome</keyword>
<protein>
    <submittedName>
        <fullName evidence="4">Uncharacterized protein</fullName>
    </submittedName>
</protein>
<dbReference type="GO" id="GO:0006805">
    <property type="term" value="P:xenobiotic metabolic process"/>
    <property type="evidence" value="ECO:0007669"/>
    <property type="project" value="TreeGrafter"/>
</dbReference>
<dbReference type="AlphaFoldDB" id="A0A401T2K3"/>
<dbReference type="InterPro" id="IPR050182">
    <property type="entry name" value="Cytochrome_P450_fam2"/>
</dbReference>
<dbReference type="STRING" id="137246.A0A401T2K3"/>
<dbReference type="GO" id="GO:0020037">
    <property type="term" value="F:heme binding"/>
    <property type="evidence" value="ECO:0007669"/>
    <property type="project" value="InterPro"/>
</dbReference>
<evidence type="ECO:0000256" key="3">
    <source>
        <dbReference type="ARBA" id="ARBA00023004"/>
    </source>
</evidence>
<accession>A0A401T2K3</accession>
<dbReference type="GO" id="GO:0019369">
    <property type="term" value="P:arachidonate metabolic process"/>
    <property type="evidence" value="ECO:0007669"/>
    <property type="project" value="TreeGrafter"/>
</dbReference>
<dbReference type="Gene3D" id="1.10.630.10">
    <property type="entry name" value="Cytochrome P450"/>
    <property type="match status" value="1"/>
</dbReference>
<keyword evidence="2" id="KW-0479">Metal-binding</keyword>
<sequence length="103" mass="11967">MSPRQQQLQHLSGTDSNSYGLHEVQTVIATVSMRSIQQWLQLYQPPRIVCQGIVFAKYGHWWKEQRKFSLLTLRNFGLGKKSLETRIVEEAGFLNKEFKNAKS</sequence>
<dbReference type="InterPro" id="IPR036396">
    <property type="entry name" value="Cyt_P450_sf"/>
</dbReference>